<dbReference type="InterPro" id="IPR016181">
    <property type="entry name" value="Acyl_CoA_acyltransferase"/>
</dbReference>
<keyword evidence="1 4" id="KW-0808">Transferase</keyword>
<evidence type="ECO:0000256" key="2">
    <source>
        <dbReference type="ARBA" id="ARBA00023315"/>
    </source>
</evidence>
<sequence length="156" mass="17283">MTLRRAVPEEAEKLWQIRNLAIRAGCQSSYDAEVIDRWTPDLMPESYRQVVIDNPFYVAIDENGEPVATGYLDLAMNSVEAVFTLPNATGKGLAGKIIAAIKEEARQRGIKRITLSSTPNAQAFYLKQGFTTLGENRYVSKLAGAELRCIDMAIDV</sequence>
<proteinExistence type="predicted"/>
<name>A0A8H9YVJ2_9PSED</name>
<dbReference type="InterPro" id="IPR000182">
    <property type="entry name" value="GNAT_dom"/>
</dbReference>
<dbReference type="PANTHER" id="PTHR43877">
    <property type="entry name" value="AMINOALKYLPHOSPHONATE N-ACETYLTRANSFERASE-RELATED-RELATED"/>
    <property type="match status" value="1"/>
</dbReference>
<protein>
    <submittedName>
        <fullName evidence="4">GNAT family N-acetyltransferase</fullName>
    </submittedName>
</protein>
<dbReference type="Gene3D" id="3.40.630.30">
    <property type="match status" value="1"/>
</dbReference>
<evidence type="ECO:0000313" key="4">
    <source>
        <dbReference type="EMBL" id="MBC3294405.1"/>
    </source>
</evidence>
<dbReference type="Pfam" id="PF13673">
    <property type="entry name" value="Acetyltransf_10"/>
    <property type="match status" value="1"/>
</dbReference>
<dbReference type="InterPro" id="IPR050832">
    <property type="entry name" value="Bact_Acetyltransf"/>
</dbReference>
<evidence type="ECO:0000259" key="3">
    <source>
        <dbReference type="PROSITE" id="PS51186"/>
    </source>
</evidence>
<reference evidence="4" key="1">
    <citation type="journal article" date="2020" name="Microorganisms">
        <title>Reliable Identification of Environmental Pseudomonas Isolates Using the rpoD Gene.</title>
        <authorList>
            <consortium name="The Broad Institute Genome Sequencing Platform"/>
            <person name="Girard L."/>
            <person name="Lood C."/>
            <person name="Rokni-Zadeh H."/>
            <person name="van Noort V."/>
            <person name="Lavigne R."/>
            <person name="De Mot R."/>
        </authorList>
    </citation>
    <scope>NUCLEOTIDE SEQUENCE [LARGE SCALE GENOMIC DNA]</scope>
    <source>
        <strain evidence="4">SWRI145</strain>
    </source>
</reference>
<evidence type="ECO:0000256" key="1">
    <source>
        <dbReference type="ARBA" id="ARBA00022679"/>
    </source>
</evidence>
<dbReference type="PROSITE" id="PS51186">
    <property type="entry name" value="GNAT"/>
    <property type="match status" value="1"/>
</dbReference>
<dbReference type="PANTHER" id="PTHR43877:SF2">
    <property type="entry name" value="AMINOALKYLPHOSPHONATE N-ACETYLTRANSFERASE-RELATED"/>
    <property type="match status" value="1"/>
</dbReference>
<dbReference type="EMBL" id="JABWQF010000014">
    <property type="protein sequence ID" value="MBC3294405.1"/>
    <property type="molecule type" value="Genomic_DNA"/>
</dbReference>
<dbReference type="AlphaFoldDB" id="A0A8H9YVJ2"/>
<comment type="caution">
    <text evidence="4">The sequence shown here is derived from an EMBL/GenBank/DDBJ whole genome shotgun (WGS) entry which is preliminary data.</text>
</comment>
<organism evidence="4">
    <name type="scientific">Pseudomonas tritici</name>
    <dbReference type="NCBI Taxonomy" id="2745518"/>
    <lineage>
        <taxon>Bacteria</taxon>
        <taxon>Pseudomonadati</taxon>
        <taxon>Pseudomonadota</taxon>
        <taxon>Gammaproteobacteria</taxon>
        <taxon>Pseudomonadales</taxon>
        <taxon>Pseudomonadaceae</taxon>
        <taxon>Pseudomonas</taxon>
    </lineage>
</organism>
<dbReference type="SUPFAM" id="SSF55729">
    <property type="entry name" value="Acyl-CoA N-acyltransferases (Nat)"/>
    <property type="match status" value="1"/>
</dbReference>
<feature type="domain" description="N-acetyltransferase" evidence="3">
    <location>
        <begin position="1"/>
        <end position="156"/>
    </location>
</feature>
<dbReference type="CDD" id="cd04301">
    <property type="entry name" value="NAT_SF"/>
    <property type="match status" value="1"/>
</dbReference>
<dbReference type="GO" id="GO:0016747">
    <property type="term" value="F:acyltransferase activity, transferring groups other than amino-acyl groups"/>
    <property type="evidence" value="ECO:0007669"/>
    <property type="project" value="InterPro"/>
</dbReference>
<accession>A0A8H9YVJ2</accession>
<gene>
    <name evidence="4" type="ORF">HU722_23050</name>
</gene>
<keyword evidence="2" id="KW-0012">Acyltransferase</keyword>